<comment type="similarity">
    <text evidence="2">Belongs to the syntaxin family.</text>
</comment>
<dbReference type="AlphaFoldDB" id="A0A8H5HD17"/>
<comment type="caution">
    <text evidence="8">The sequence shown here is derived from an EMBL/GenBank/DDBJ whole genome shotgun (WGS) entry which is preliminary data.</text>
</comment>
<evidence type="ECO:0000313" key="9">
    <source>
        <dbReference type="Proteomes" id="UP000565441"/>
    </source>
</evidence>
<dbReference type="PANTHER" id="PTHR19957:SF307">
    <property type="entry name" value="PROTEIN SSO1-RELATED"/>
    <property type="match status" value="1"/>
</dbReference>
<dbReference type="InterPro" id="IPR000727">
    <property type="entry name" value="T_SNARE_dom"/>
</dbReference>
<evidence type="ECO:0000256" key="6">
    <source>
        <dbReference type="SAM" id="Coils"/>
    </source>
</evidence>
<organism evidence="8 9">
    <name type="scientific">Tricholomella constricta</name>
    <dbReference type="NCBI Taxonomy" id="117010"/>
    <lineage>
        <taxon>Eukaryota</taxon>
        <taxon>Fungi</taxon>
        <taxon>Dikarya</taxon>
        <taxon>Basidiomycota</taxon>
        <taxon>Agaricomycotina</taxon>
        <taxon>Agaricomycetes</taxon>
        <taxon>Agaricomycetidae</taxon>
        <taxon>Agaricales</taxon>
        <taxon>Tricholomatineae</taxon>
        <taxon>Lyophyllaceae</taxon>
        <taxon>Tricholomella</taxon>
    </lineage>
</organism>
<dbReference type="InterPro" id="IPR045242">
    <property type="entry name" value="Syntaxin"/>
</dbReference>
<dbReference type="Pfam" id="PF00804">
    <property type="entry name" value="Syntaxin"/>
    <property type="match status" value="1"/>
</dbReference>
<dbReference type="PANTHER" id="PTHR19957">
    <property type="entry name" value="SYNTAXIN"/>
    <property type="match status" value="1"/>
</dbReference>
<dbReference type="OrthoDB" id="10255013at2759"/>
<keyword evidence="3" id="KW-0812">Transmembrane</keyword>
<dbReference type="GO" id="GO:0006887">
    <property type="term" value="P:exocytosis"/>
    <property type="evidence" value="ECO:0007669"/>
    <property type="project" value="TreeGrafter"/>
</dbReference>
<gene>
    <name evidence="8" type="ORF">D9615_003890</name>
</gene>
<dbReference type="InterPro" id="IPR006011">
    <property type="entry name" value="Syntaxin_N"/>
</dbReference>
<name>A0A8H5HD17_9AGAR</name>
<evidence type="ECO:0000256" key="5">
    <source>
        <dbReference type="ARBA" id="ARBA00023136"/>
    </source>
</evidence>
<dbReference type="GO" id="GO:0012505">
    <property type="term" value="C:endomembrane system"/>
    <property type="evidence" value="ECO:0007669"/>
    <property type="project" value="TreeGrafter"/>
</dbReference>
<dbReference type="GO" id="GO:0031201">
    <property type="term" value="C:SNARE complex"/>
    <property type="evidence" value="ECO:0007669"/>
    <property type="project" value="TreeGrafter"/>
</dbReference>
<dbReference type="SMART" id="SM00397">
    <property type="entry name" value="t_SNARE"/>
    <property type="match status" value="1"/>
</dbReference>
<evidence type="ECO:0000256" key="4">
    <source>
        <dbReference type="ARBA" id="ARBA00022989"/>
    </source>
</evidence>
<feature type="coiled-coil region" evidence="6">
    <location>
        <begin position="210"/>
        <end position="258"/>
    </location>
</feature>
<dbReference type="GO" id="GO:0000149">
    <property type="term" value="F:SNARE binding"/>
    <property type="evidence" value="ECO:0007669"/>
    <property type="project" value="TreeGrafter"/>
</dbReference>
<keyword evidence="5" id="KW-0472">Membrane</keyword>
<comment type="subcellular location">
    <subcellularLocation>
        <location evidence="1">Membrane</location>
        <topology evidence="1">Single-pass type IV membrane protein</topology>
    </subcellularLocation>
</comment>
<dbReference type="Gene3D" id="1.20.58.70">
    <property type="match status" value="1"/>
</dbReference>
<keyword evidence="9" id="KW-1185">Reference proteome</keyword>
<dbReference type="CDD" id="cd15849">
    <property type="entry name" value="SNARE_Sso1"/>
    <property type="match status" value="1"/>
</dbReference>
<keyword evidence="6" id="KW-0175">Coiled coil</keyword>
<evidence type="ECO:0000256" key="3">
    <source>
        <dbReference type="ARBA" id="ARBA00022692"/>
    </source>
</evidence>
<protein>
    <recommendedName>
        <fullName evidence="7">t-SNARE coiled-coil homology domain-containing protein</fullName>
    </recommendedName>
</protein>
<accession>A0A8H5HD17</accession>
<dbReference type="Proteomes" id="UP000565441">
    <property type="component" value="Unassembled WGS sequence"/>
</dbReference>
<evidence type="ECO:0000256" key="2">
    <source>
        <dbReference type="ARBA" id="ARBA00009063"/>
    </source>
</evidence>
<feature type="domain" description="T-SNARE coiled-coil homology" evidence="7">
    <location>
        <begin position="207"/>
        <end position="269"/>
    </location>
</feature>
<dbReference type="GO" id="GO:0005886">
    <property type="term" value="C:plasma membrane"/>
    <property type="evidence" value="ECO:0007669"/>
    <property type="project" value="TreeGrafter"/>
</dbReference>
<dbReference type="SMART" id="SM00503">
    <property type="entry name" value="SynN"/>
    <property type="match status" value="1"/>
</dbReference>
<evidence type="ECO:0000256" key="1">
    <source>
        <dbReference type="ARBA" id="ARBA00004211"/>
    </source>
</evidence>
<dbReference type="GO" id="GO:0006906">
    <property type="term" value="P:vesicle fusion"/>
    <property type="evidence" value="ECO:0007669"/>
    <property type="project" value="TreeGrafter"/>
</dbReference>
<dbReference type="GO" id="GO:0005484">
    <property type="term" value="F:SNAP receptor activity"/>
    <property type="evidence" value="ECO:0007669"/>
    <property type="project" value="TreeGrafter"/>
</dbReference>
<dbReference type="PROSITE" id="PS50192">
    <property type="entry name" value="T_SNARE"/>
    <property type="match status" value="1"/>
</dbReference>
<dbReference type="GO" id="GO:0006886">
    <property type="term" value="P:intracellular protein transport"/>
    <property type="evidence" value="ECO:0007669"/>
    <property type="project" value="TreeGrafter"/>
</dbReference>
<dbReference type="GO" id="GO:0048278">
    <property type="term" value="P:vesicle docking"/>
    <property type="evidence" value="ECO:0007669"/>
    <property type="project" value="TreeGrafter"/>
</dbReference>
<dbReference type="SUPFAM" id="SSF47661">
    <property type="entry name" value="t-snare proteins"/>
    <property type="match status" value="1"/>
</dbReference>
<dbReference type="InterPro" id="IPR010989">
    <property type="entry name" value="SNARE"/>
</dbReference>
<dbReference type="EMBL" id="JAACJP010000012">
    <property type="protein sequence ID" value="KAF5381062.1"/>
    <property type="molecule type" value="Genomic_DNA"/>
</dbReference>
<evidence type="ECO:0000313" key="8">
    <source>
        <dbReference type="EMBL" id="KAF5381062.1"/>
    </source>
</evidence>
<keyword evidence="4" id="KW-1133">Transmembrane helix</keyword>
<reference evidence="8 9" key="1">
    <citation type="journal article" date="2020" name="ISME J.">
        <title>Uncovering the hidden diversity of litter-decomposition mechanisms in mushroom-forming fungi.</title>
        <authorList>
            <person name="Floudas D."/>
            <person name="Bentzer J."/>
            <person name="Ahren D."/>
            <person name="Johansson T."/>
            <person name="Persson P."/>
            <person name="Tunlid A."/>
        </authorList>
    </citation>
    <scope>NUCLEOTIDE SEQUENCE [LARGE SCALE GENOMIC DNA]</scope>
    <source>
        <strain evidence="8 9">CBS 661.87</strain>
    </source>
</reference>
<evidence type="ECO:0000259" key="7">
    <source>
        <dbReference type="PROSITE" id="PS50192"/>
    </source>
</evidence>
<proteinExistence type="inferred from homology"/>
<sequence>MIGRIRSLLSQTGKHVRSDAVKPVAALRHTTMSRDRLAAARARRQQASAQAHEMENVSSLQEGIERINANVAQIAILHARIMSVMDPGQTNDVAQLDQLADDTRSLSNNLKERIKALERTPVGPNAQIRKNRIAFVRAKFLEAIQNYQRVELEYRVKSRQRVERQLKIGEYLNTSSEVAAVEEGGGQQIFAQALTSSSRYGESRMAFREVQERQRELKKMERTLTELAQLFVDMGTLIEQQEEAIETVETTAKHVEQDTEKATEHMWKAVLSGKGDGYALVPL</sequence>